<dbReference type="PANTHER" id="PTHR43236:SF1">
    <property type="entry name" value="BLL7220 PROTEIN"/>
    <property type="match status" value="1"/>
</dbReference>
<dbReference type="Proteomes" id="UP000516349">
    <property type="component" value="Chromosome"/>
</dbReference>
<dbReference type="Gene3D" id="1.10.10.2910">
    <property type="match status" value="1"/>
</dbReference>
<gene>
    <name evidence="3" type="ORF">JGUZn3_21910</name>
</gene>
<organism evidence="3 4">
    <name type="scientific">Entomobacter blattae</name>
    <dbReference type="NCBI Taxonomy" id="2762277"/>
    <lineage>
        <taxon>Bacteria</taxon>
        <taxon>Pseudomonadati</taxon>
        <taxon>Pseudomonadota</taxon>
        <taxon>Alphaproteobacteria</taxon>
        <taxon>Acetobacterales</taxon>
        <taxon>Acetobacteraceae</taxon>
        <taxon>Entomobacter</taxon>
    </lineage>
</organism>
<dbReference type="SMART" id="SM00530">
    <property type="entry name" value="HTH_XRE"/>
    <property type="match status" value="2"/>
</dbReference>
<dbReference type="InterPro" id="IPR001387">
    <property type="entry name" value="Cro/C1-type_HTH"/>
</dbReference>
<dbReference type="RefSeq" id="WP_203413562.1">
    <property type="nucleotide sequence ID" value="NZ_CP060244.1"/>
</dbReference>
<comment type="similarity">
    <text evidence="1">Belongs to the short-chain fatty acyl-CoA assimilation regulator (ScfR) family.</text>
</comment>
<dbReference type="AlphaFoldDB" id="A0A7H1NUD2"/>
<evidence type="ECO:0000313" key="4">
    <source>
        <dbReference type="Proteomes" id="UP000516349"/>
    </source>
</evidence>
<dbReference type="InterPro" id="IPR010982">
    <property type="entry name" value="Lambda_DNA-bd_dom_sf"/>
</dbReference>
<proteinExistence type="inferred from homology"/>
<accession>A0A7H1NUD2</accession>
<dbReference type="CDD" id="cd00093">
    <property type="entry name" value="HTH_XRE"/>
    <property type="match status" value="1"/>
</dbReference>
<keyword evidence="4" id="KW-1185">Reference proteome</keyword>
<dbReference type="EMBL" id="CP060244">
    <property type="protein sequence ID" value="QNT79392.1"/>
    <property type="molecule type" value="Genomic_DNA"/>
</dbReference>
<dbReference type="KEGG" id="ebla:JGUZn3_21910"/>
<evidence type="ECO:0000313" key="3">
    <source>
        <dbReference type="EMBL" id="QNT79392.1"/>
    </source>
</evidence>
<name>A0A7H1NUD2_9PROT</name>
<dbReference type="Pfam" id="PF06114">
    <property type="entry name" value="Peptidase_M78"/>
    <property type="match status" value="1"/>
</dbReference>
<reference evidence="3 4" key="1">
    <citation type="submission" date="2020-08" db="EMBL/GenBank/DDBJ databases">
        <title>Complete genome sequence of Entomobacter blattae G55GP.</title>
        <authorList>
            <person name="Poehlein A."/>
            <person name="Guzman J."/>
            <person name="Daniel R."/>
            <person name="Vilcinskas A."/>
        </authorList>
    </citation>
    <scope>NUCLEOTIDE SEQUENCE [LARGE SCALE GENOMIC DNA]</scope>
    <source>
        <strain evidence="3 4">G55GP</strain>
    </source>
</reference>
<dbReference type="SUPFAM" id="SSF47413">
    <property type="entry name" value="lambda repressor-like DNA-binding domains"/>
    <property type="match status" value="1"/>
</dbReference>
<dbReference type="Pfam" id="PF01381">
    <property type="entry name" value="HTH_3"/>
    <property type="match status" value="1"/>
</dbReference>
<dbReference type="Gene3D" id="1.10.260.40">
    <property type="entry name" value="lambda repressor-like DNA-binding domains"/>
    <property type="match status" value="1"/>
</dbReference>
<sequence>MFSSNRLEIARKRRKLTQNDLAKKIGIEARTIRGYERCEYEPANEILVKIASVLDFPVEWFQEEDLFLPMENIVSFRSLARMSAGNRNAALAAGSIGFIFNKWVEKRYTLPKLDVPFIDSQEPEAVAESLRRKWGIGELPIKNMIHLLESKGIRVFSMSEDTLEVDAYSFWKDGVPFIFLNTKKTTERSRFDAAHELGHLVMHRHNDSSGKNAEREANSFASAFLMPKGGMLANSSFFAAVELERLIELKKHWLVSISALIYRLHSLKILKEARYRSLYIQLSQRGYRTNEPNTYPREMSLTLTQIFRFLQKEGISKEKIAAELRIPVEEINNLIFGMTITSISEASFVSQSKERPASYLRVIK</sequence>
<dbReference type="InterPro" id="IPR052345">
    <property type="entry name" value="Rad_response_metalloprotease"/>
</dbReference>
<dbReference type="PANTHER" id="PTHR43236">
    <property type="entry name" value="ANTITOXIN HIGA1"/>
    <property type="match status" value="1"/>
</dbReference>
<feature type="domain" description="HTH cro/C1-type" evidence="2">
    <location>
        <begin position="7"/>
        <end position="61"/>
    </location>
</feature>
<dbReference type="InterPro" id="IPR010359">
    <property type="entry name" value="IrrE_HExxH"/>
</dbReference>
<dbReference type="PROSITE" id="PS50943">
    <property type="entry name" value="HTH_CROC1"/>
    <property type="match status" value="1"/>
</dbReference>
<evidence type="ECO:0000256" key="1">
    <source>
        <dbReference type="ARBA" id="ARBA00007227"/>
    </source>
</evidence>
<evidence type="ECO:0000259" key="2">
    <source>
        <dbReference type="PROSITE" id="PS50943"/>
    </source>
</evidence>
<dbReference type="GO" id="GO:0003677">
    <property type="term" value="F:DNA binding"/>
    <property type="evidence" value="ECO:0007669"/>
    <property type="project" value="InterPro"/>
</dbReference>
<protein>
    <recommendedName>
        <fullName evidence="2">HTH cro/C1-type domain-containing protein</fullName>
    </recommendedName>
</protein>